<name>A0A2P2P939_RHIMU</name>
<sequence>MKKVLQHTHFHNVNRFAYSQTKQSTLVRGSEHRPSERSPY</sequence>
<accession>A0A2P2P939</accession>
<evidence type="ECO:0000313" key="2">
    <source>
        <dbReference type="EMBL" id="MBX51245.1"/>
    </source>
</evidence>
<reference evidence="2" key="1">
    <citation type="submission" date="2018-02" db="EMBL/GenBank/DDBJ databases">
        <title>Rhizophora mucronata_Transcriptome.</title>
        <authorList>
            <person name="Meera S.P."/>
            <person name="Sreeshan A."/>
            <person name="Augustine A."/>
        </authorList>
    </citation>
    <scope>NUCLEOTIDE SEQUENCE</scope>
    <source>
        <tissue evidence="2">Leaf</tissue>
    </source>
</reference>
<feature type="compositionally biased region" description="Basic and acidic residues" evidence="1">
    <location>
        <begin position="29"/>
        <end position="40"/>
    </location>
</feature>
<dbReference type="EMBL" id="GGEC01070761">
    <property type="protein sequence ID" value="MBX51245.1"/>
    <property type="molecule type" value="Transcribed_RNA"/>
</dbReference>
<dbReference type="AlphaFoldDB" id="A0A2P2P939"/>
<protein>
    <submittedName>
        <fullName evidence="2">Uncharacterized protein</fullName>
    </submittedName>
</protein>
<organism evidence="2">
    <name type="scientific">Rhizophora mucronata</name>
    <name type="common">Asiatic mangrove</name>
    <dbReference type="NCBI Taxonomy" id="61149"/>
    <lineage>
        <taxon>Eukaryota</taxon>
        <taxon>Viridiplantae</taxon>
        <taxon>Streptophyta</taxon>
        <taxon>Embryophyta</taxon>
        <taxon>Tracheophyta</taxon>
        <taxon>Spermatophyta</taxon>
        <taxon>Magnoliopsida</taxon>
        <taxon>eudicotyledons</taxon>
        <taxon>Gunneridae</taxon>
        <taxon>Pentapetalae</taxon>
        <taxon>rosids</taxon>
        <taxon>fabids</taxon>
        <taxon>Malpighiales</taxon>
        <taxon>Rhizophoraceae</taxon>
        <taxon>Rhizophora</taxon>
    </lineage>
</organism>
<feature type="region of interest" description="Disordered" evidence="1">
    <location>
        <begin position="21"/>
        <end position="40"/>
    </location>
</feature>
<proteinExistence type="predicted"/>
<evidence type="ECO:0000256" key="1">
    <source>
        <dbReference type="SAM" id="MobiDB-lite"/>
    </source>
</evidence>